<feature type="compositionally biased region" description="Basic and acidic residues" evidence="1">
    <location>
        <begin position="45"/>
        <end position="63"/>
    </location>
</feature>
<dbReference type="AlphaFoldDB" id="A0A8J9ZGN6"/>
<sequence length="69" mass="7459">MEDDKVLVSPENDTSGKETVSPVSVRRLTEEADVLGGPVQGSRESLQRENEAEVTPKSRELRGAHLGKG</sequence>
<proteinExistence type="predicted"/>
<organism evidence="2 3">
    <name type="scientific">Branchiostoma lanceolatum</name>
    <name type="common">Common lancelet</name>
    <name type="synonym">Amphioxus lanceolatum</name>
    <dbReference type="NCBI Taxonomy" id="7740"/>
    <lineage>
        <taxon>Eukaryota</taxon>
        <taxon>Metazoa</taxon>
        <taxon>Chordata</taxon>
        <taxon>Cephalochordata</taxon>
        <taxon>Leptocardii</taxon>
        <taxon>Amphioxiformes</taxon>
        <taxon>Branchiostomatidae</taxon>
        <taxon>Branchiostoma</taxon>
    </lineage>
</organism>
<evidence type="ECO:0000313" key="3">
    <source>
        <dbReference type="Proteomes" id="UP000838412"/>
    </source>
</evidence>
<evidence type="ECO:0000313" key="2">
    <source>
        <dbReference type="EMBL" id="CAH1253606.1"/>
    </source>
</evidence>
<dbReference type="EMBL" id="OV696687">
    <property type="protein sequence ID" value="CAH1253606.1"/>
    <property type="molecule type" value="Genomic_DNA"/>
</dbReference>
<protein>
    <submittedName>
        <fullName evidence="2">Hypp1205 protein</fullName>
    </submittedName>
</protein>
<evidence type="ECO:0000256" key="1">
    <source>
        <dbReference type="SAM" id="MobiDB-lite"/>
    </source>
</evidence>
<feature type="region of interest" description="Disordered" evidence="1">
    <location>
        <begin position="1"/>
        <end position="69"/>
    </location>
</feature>
<name>A0A8J9ZGN6_BRALA</name>
<feature type="compositionally biased region" description="Polar residues" evidence="1">
    <location>
        <begin position="11"/>
        <end position="22"/>
    </location>
</feature>
<dbReference type="Proteomes" id="UP000838412">
    <property type="component" value="Chromosome 2"/>
</dbReference>
<reference evidence="2" key="1">
    <citation type="submission" date="2022-01" db="EMBL/GenBank/DDBJ databases">
        <authorList>
            <person name="Braso-Vives M."/>
        </authorList>
    </citation>
    <scope>NUCLEOTIDE SEQUENCE</scope>
</reference>
<keyword evidence="3" id="KW-1185">Reference proteome</keyword>
<accession>A0A8J9ZGN6</accession>
<gene>
    <name evidence="2" type="primary">Hypp1205</name>
    <name evidence="2" type="ORF">BLAG_LOCUS13315</name>
</gene>